<protein>
    <submittedName>
        <fullName evidence="1">Uncharacterized protein</fullName>
    </submittedName>
</protein>
<gene>
    <name evidence="1" type="ORF">C2G38_2246298</name>
</gene>
<dbReference type="EMBL" id="QKWP01000595">
    <property type="protein sequence ID" value="RIB17612.1"/>
    <property type="molecule type" value="Genomic_DNA"/>
</dbReference>
<evidence type="ECO:0000313" key="2">
    <source>
        <dbReference type="Proteomes" id="UP000266673"/>
    </source>
</evidence>
<name>A0A397V6E5_9GLOM</name>
<sequence length="559" mass="65032">MASKILTGDMPELMDRILMNLKTEIHSLHSCALRDPFSFTNNLAIISEYFSSLDDNEKLILKEFGIIPDFPNTLFNYAKFLKVLDLSLFGYRVERWIDFQLSNMEKNATNKLTYDITNLLLKILIKSGATLSTLILNDSDISKINSEISCLLERNSHFFSQLQDLFVRVYNVSVEYVTMLMKILSSNATNLYELKLKIVRINDTLLHEFISIIKSQQHLEWFKFNGNENIIPEFNEEVISALENQNSALKGIQIAFCEFNTEFEVLKKFENLEAISIVEICSYQSIEAANIIQILEKSGPLLQQLKLDSDENEIYSQSLLFETLINFCQNITYLYISSFKLSDQFLNLITCLQKLQFLSLCWLSGESNEIMKTYIKNFAEILPFKLSDQFLNLIICLQKLQFLSLCWLSGESNESKEMMKTYIKTFAEILPSTLQYLDLSNIWESSHIDILLDHCDAPLENLLMTVEDYNSDFIDALIRFCERKKTLNCVNIGRLDYSCSLGTTKERFSCYSVINDEYWEEIKNDLEGHAELVTYESLLVNLFEDDELYEYFKLRFNEL</sequence>
<dbReference type="AlphaFoldDB" id="A0A397V6E5"/>
<keyword evidence="2" id="KW-1185">Reference proteome</keyword>
<organism evidence="1 2">
    <name type="scientific">Gigaspora rosea</name>
    <dbReference type="NCBI Taxonomy" id="44941"/>
    <lineage>
        <taxon>Eukaryota</taxon>
        <taxon>Fungi</taxon>
        <taxon>Fungi incertae sedis</taxon>
        <taxon>Mucoromycota</taxon>
        <taxon>Glomeromycotina</taxon>
        <taxon>Glomeromycetes</taxon>
        <taxon>Diversisporales</taxon>
        <taxon>Gigasporaceae</taxon>
        <taxon>Gigaspora</taxon>
    </lineage>
</organism>
<accession>A0A397V6E5</accession>
<reference evidence="1 2" key="1">
    <citation type="submission" date="2018-06" db="EMBL/GenBank/DDBJ databases">
        <title>Comparative genomics reveals the genomic features of Rhizophagus irregularis, R. cerebriforme, R. diaphanum and Gigaspora rosea, and their symbiotic lifestyle signature.</title>
        <authorList>
            <person name="Morin E."/>
            <person name="San Clemente H."/>
            <person name="Chen E.C.H."/>
            <person name="De La Providencia I."/>
            <person name="Hainaut M."/>
            <person name="Kuo A."/>
            <person name="Kohler A."/>
            <person name="Murat C."/>
            <person name="Tang N."/>
            <person name="Roy S."/>
            <person name="Loubradou J."/>
            <person name="Henrissat B."/>
            <person name="Grigoriev I.V."/>
            <person name="Corradi N."/>
            <person name="Roux C."/>
            <person name="Martin F.M."/>
        </authorList>
    </citation>
    <scope>NUCLEOTIDE SEQUENCE [LARGE SCALE GENOMIC DNA]</scope>
    <source>
        <strain evidence="1 2">DAOM 194757</strain>
    </source>
</reference>
<proteinExistence type="predicted"/>
<dbReference type="Proteomes" id="UP000266673">
    <property type="component" value="Unassembled WGS sequence"/>
</dbReference>
<dbReference type="InterPro" id="IPR032675">
    <property type="entry name" value="LRR_dom_sf"/>
</dbReference>
<evidence type="ECO:0000313" key="1">
    <source>
        <dbReference type="EMBL" id="RIB17612.1"/>
    </source>
</evidence>
<dbReference type="Gene3D" id="3.80.10.10">
    <property type="entry name" value="Ribonuclease Inhibitor"/>
    <property type="match status" value="2"/>
</dbReference>
<dbReference type="SUPFAM" id="SSF52047">
    <property type="entry name" value="RNI-like"/>
    <property type="match status" value="1"/>
</dbReference>
<comment type="caution">
    <text evidence="1">The sequence shown here is derived from an EMBL/GenBank/DDBJ whole genome shotgun (WGS) entry which is preliminary data.</text>
</comment>